<dbReference type="Proteomes" id="UP000410492">
    <property type="component" value="Unassembled WGS sequence"/>
</dbReference>
<keyword evidence="1" id="KW-0812">Transmembrane</keyword>
<protein>
    <submittedName>
        <fullName evidence="2">Uncharacterized protein</fullName>
    </submittedName>
</protein>
<evidence type="ECO:0000313" key="3">
    <source>
        <dbReference type="Proteomes" id="UP000410492"/>
    </source>
</evidence>
<organism evidence="2 3">
    <name type="scientific">Callosobruchus maculatus</name>
    <name type="common">Southern cowpea weevil</name>
    <name type="synonym">Pulse bruchid</name>
    <dbReference type="NCBI Taxonomy" id="64391"/>
    <lineage>
        <taxon>Eukaryota</taxon>
        <taxon>Metazoa</taxon>
        <taxon>Ecdysozoa</taxon>
        <taxon>Arthropoda</taxon>
        <taxon>Hexapoda</taxon>
        <taxon>Insecta</taxon>
        <taxon>Pterygota</taxon>
        <taxon>Neoptera</taxon>
        <taxon>Endopterygota</taxon>
        <taxon>Coleoptera</taxon>
        <taxon>Polyphaga</taxon>
        <taxon>Cucujiformia</taxon>
        <taxon>Chrysomeloidea</taxon>
        <taxon>Chrysomelidae</taxon>
        <taxon>Bruchinae</taxon>
        <taxon>Bruchini</taxon>
        <taxon>Callosobruchus</taxon>
    </lineage>
</organism>
<sequence length="90" mass="9791">PKYKSSSDRTCSVITLLVSLLAVEVDQLKNVKMMKLFVFFFVLALASVALAAPRAFALPDPVAAPNPSPVAGPSPQFVYAYPYYYGAYII</sequence>
<accession>A0A653C0X7</accession>
<reference evidence="2 3" key="1">
    <citation type="submission" date="2019-01" db="EMBL/GenBank/DDBJ databases">
        <authorList>
            <person name="Sayadi A."/>
        </authorList>
    </citation>
    <scope>NUCLEOTIDE SEQUENCE [LARGE SCALE GENOMIC DNA]</scope>
</reference>
<name>A0A653C0X7_CALMS</name>
<evidence type="ECO:0000313" key="2">
    <source>
        <dbReference type="EMBL" id="VEN41161.1"/>
    </source>
</evidence>
<keyword evidence="1" id="KW-0472">Membrane</keyword>
<dbReference type="OrthoDB" id="6783275at2759"/>
<keyword evidence="3" id="KW-1185">Reference proteome</keyword>
<evidence type="ECO:0000256" key="1">
    <source>
        <dbReference type="SAM" id="Phobius"/>
    </source>
</evidence>
<dbReference type="EMBL" id="CAACVG010006708">
    <property type="protein sequence ID" value="VEN41161.1"/>
    <property type="molecule type" value="Genomic_DNA"/>
</dbReference>
<proteinExistence type="predicted"/>
<gene>
    <name evidence="2" type="ORF">CALMAC_LOCUS5090</name>
</gene>
<feature type="transmembrane region" description="Helical" evidence="1">
    <location>
        <begin position="36"/>
        <end position="56"/>
    </location>
</feature>
<dbReference type="AlphaFoldDB" id="A0A653C0X7"/>
<feature type="non-terminal residue" evidence="2">
    <location>
        <position position="1"/>
    </location>
</feature>
<keyword evidence="1" id="KW-1133">Transmembrane helix</keyword>